<dbReference type="PANTHER" id="PTHR22604">
    <property type="entry name" value="OXIDOREDUCTASES"/>
    <property type="match status" value="1"/>
</dbReference>
<comment type="similarity">
    <text evidence="1">Belongs to the Gfo/Idh/MocA family.</text>
</comment>
<proteinExistence type="inferred from homology"/>
<dbReference type="InterPro" id="IPR055170">
    <property type="entry name" value="GFO_IDH_MocA-like_dom"/>
</dbReference>
<evidence type="ECO:0000313" key="5">
    <source>
        <dbReference type="EMBL" id="MCF7559601.1"/>
    </source>
</evidence>
<dbReference type="Gene3D" id="3.40.50.720">
    <property type="entry name" value="NAD(P)-binding Rossmann-like Domain"/>
    <property type="match status" value="1"/>
</dbReference>
<evidence type="ECO:0000256" key="1">
    <source>
        <dbReference type="ARBA" id="ARBA00010928"/>
    </source>
</evidence>
<dbReference type="Pfam" id="PF01408">
    <property type="entry name" value="GFO_IDH_MocA"/>
    <property type="match status" value="1"/>
</dbReference>
<reference evidence="5 6" key="1">
    <citation type="submission" date="2022-01" db="EMBL/GenBank/DDBJ databases">
        <title>Draft genome sequence of Sabulilitoribacter multivorans KCTC 32326.</title>
        <authorList>
            <person name="Oh J.-S."/>
        </authorList>
    </citation>
    <scope>NUCLEOTIDE SEQUENCE [LARGE SCALE GENOMIC DNA]</scope>
    <source>
        <strain evidence="5 6">M-M16</strain>
    </source>
</reference>
<dbReference type="PANTHER" id="PTHR22604:SF105">
    <property type="entry name" value="TRANS-1,2-DIHYDROBENZENE-1,2-DIOL DEHYDROGENASE"/>
    <property type="match status" value="1"/>
</dbReference>
<keyword evidence="2" id="KW-0560">Oxidoreductase</keyword>
<evidence type="ECO:0000259" key="4">
    <source>
        <dbReference type="Pfam" id="PF22725"/>
    </source>
</evidence>
<sequence length="320" mass="36290">MNWGILGCANIAISAVIPAILRTDNNAQITIGSRDYEKAKKAAEEFRCNFVTGYNKLLAIENIEAVYIPLPTGLHFEWVKKAVLEGKHVLVEKSATNNYTEAKELIELAKQKKVAIVENFQFQHHSQHQYVFDLLEKGEIGEIRAFRSSFGFPPFSEDSNIRYKKELGGGALLDSGAYVLKATSFIMGEGFEVKSAFLKTNKVYNVDWFGGAFLVNKSKEIFSEVAFGFDNFYQCNYEIWGSNGKITSTRAFTAKPDFNPTIILEKQGFYEEIELPKDDHFGNMISYFMESINEKTFSKEWNNILVQAKLIEDVRKLSGI</sequence>
<dbReference type="Gene3D" id="3.30.360.10">
    <property type="entry name" value="Dihydrodipicolinate Reductase, domain 2"/>
    <property type="match status" value="1"/>
</dbReference>
<dbReference type="RefSeq" id="WP_237230273.1">
    <property type="nucleotide sequence ID" value="NZ_JAKKDV010000001.1"/>
</dbReference>
<feature type="domain" description="Gfo/Idh/MocA-like oxidoreductase N-terminal" evidence="3">
    <location>
        <begin position="1"/>
        <end position="118"/>
    </location>
</feature>
<dbReference type="Proteomes" id="UP001200022">
    <property type="component" value="Unassembled WGS sequence"/>
</dbReference>
<dbReference type="InterPro" id="IPR000683">
    <property type="entry name" value="Gfo/Idh/MocA-like_OxRdtase_N"/>
</dbReference>
<dbReference type="SUPFAM" id="SSF51735">
    <property type="entry name" value="NAD(P)-binding Rossmann-fold domains"/>
    <property type="match status" value="1"/>
</dbReference>
<dbReference type="InterPro" id="IPR050984">
    <property type="entry name" value="Gfo/Idh/MocA_domain"/>
</dbReference>
<evidence type="ECO:0000256" key="2">
    <source>
        <dbReference type="ARBA" id="ARBA00023002"/>
    </source>
</evidence>
<dbReference type="InterPro" id="IPR036291">
    <property type="entry name" value="NAD(P)-bd_dom_sf"/>
</dbReference>
<name>A0ABS9IFR2_9FLAO</name>
<evidence type="ECO:0000259" key="3">
    <source>
        <dbReference type="Pfam" id="PF01408"/>
    </source>
</evidence>
<accession>A0ABS9IFR2</accession>
<gene>
    <name evidence="5" type="ORF">L3X39_03055</name>
</gene>
<evidence type="ECO:0000313" key="6">
    <source>
        <dbReference type="Proteomes" id="UP001200022"/>
    </source>
</evidence>
<keyword evidence="6" id="KW-1185">Reference proteome</keyword>
<feature type="domain" description="GFO/IDH/MocA-like oxidoreductase" evidence="4">
    <location>
        <begin position="129"/>
        <end position="246"/>
    </location>
</feature>
<dbReference type="EMBL" id="JAKKDV010000001">
    <property type="protein sequence ID" value="MCF7559601.1"/>
    <property type="molecule type" value="Genomic_DNA"/>
</dbReference>
<organism evidence="5 6">
    <name type="scientific">Flaviramulus multivorans</name>
    <dbReference type="NCBI Taxonomy" id="1304750"/>
    <lineage>
        <taxon>Bacteria</taxon>
        <taxon>Pseudomonadati</taxon>
        <taxon>Bacteroidota</taxon>
        <taxon>Flavobacteriia</taxon>
        <taxon>Flavobacteriales</taxon>
        <taxon>Flavobacteriaceae</taxon>
        <taxon>Flaviramulus</taxon>
    </lineage>
</organism>
<protein>
    <submittedName>
        <fullName evidence="5">Gfo/Idh/MocA family oxidoreductase</fullName>
    </submittedName>
</protein>
<dbReference type="SUPFAM" id="SSF55347">
    <property type="entry name" value="Glyceraldehyde-3-phosphate dehydrogenase-like, C-terminal domain"/>
    <property type="match status" value="1"/>
</dbReference>
<comment type="caution">
    <text evidence="5">The sequence shown here is derived from an EMBL/GenBank/DDBJ whole genome shotgun (WGS) entry which is preliminary data.</text>
</comment>
<dbReference type="Pfam" id="PF22725">
    <property type="entry name" value="GFO_IDH_MocA_C3"/>
    <property type="match status" value="1"/>
</dbReference>